<dbReference type="EMBL" id="JAEQMG010000136">
    <property type="protein sequence ID" value="MBK6089434.1"/>
    <property type="molecule type" value="Genomic_DNA"/>
</dbReference>
<reference evidence="1" key="1">
    <citation type="submission" date="2021-01" db="EMBL/GenBank/DDBJ databases">
        <title>Genome public.</title>
        <authorList>
            <person name="Liu C."/>
            <person name="Sun Q."/>
        </authorList>
    </citation>
    <scope>NUCLEOTIDE SEQUENCE</scope>
    <source>
        <strain evidence="1">M6</strain>
    </source>
</reference>
<evidence type="ECO:0000313" key="1">
    <source>
        <dbReference type="EMBL" id="MBK6089434.1"/>
    </source>
</evidence>
<proteinExistence type="predicted"/>
<comment type="caution">
    <text evidence="1">The sequence shown here is derived from an EMBL/GenBank/DDBJ whole genome shotgun (WGS) entry which is preliminary data.</text>
</comment>
<keyword evidence="2" id="KW-1185">Reference proteome</keyword>
<gene>
    <name evidence="1" type="ORF">JKK62_12415</name>
</gene>
<dbReference type="AlphaFoldDB" id="A0A934WT44"/>
<dbReference type="Proteomes" id="UP000633365">
    <property type="component" value="Unassembled WGS sequence"/>
</dbReference>
<sequence>MNNVAEAAKSFFAMNYDDCTLCTIEYNDAHNEQVREDNLWEFRCSFEPKSLTDVLELSVTYYDNQDSDNTNSLITETYYMVTLDNGNWEVGDHGRT</sequence>
<organism evidence="1 2">
    <name type="scientific">Ruminococcus difficilis</name>
    <dbReference type="NCBI Taxonomy" id="2763069"/>
    <lineage>
        <taxon>Bacteria</taxon>
        <taxon>Bacillati</taxon>
        <taxon>Bacillota</taxon>
        <taxon>Clostridia</taxon>
        <taxon>Eubacteriales</taxon>
        <taxon>Oscillospiraceae</taxon>
        <taxon>Ruminococcus</taxon>
    </lineage>
</organism>
<accession>A0A934WT44</accession>
<evidence type="ECO:0000313" key="2">
    <source>
        <dbReference type="Proteomes" id="UP000633365"/>
    </source>
</evidence>
<protein>
    <submittedName>
        <fullName evidence="1">Uncharacterized protein</fullName>
    </submittedName>
</protein>
<name>A0A934WT44_9FIRM</name>